<evidence type="ECO:0000256" key="1">
    <source>
        <dbReference type="SAM" id="MobiDB-lite"/>
    </source>
</evidence>
<gene>
    <name evidence="2" type="ORF">g.15330</name>
</gene>
<organism evidence="2">
    <name type="scientific">Lygus hesperus</name>
    <name type="common">Western plant bug</name>
    <dbReference type="NCBI Taxonomy" id="30085"/>
    <lineage>
        <taxon>Eukaryota</taxon>
        <taxon>Metazoa</taxon>
        <taxon>Ecdysozoa</taxon>
        <taxon>Arthropoda</taxon>
        <taxon>Hexapoda</taxon>
        <taxon>Insecta</taxon>
        <taxon>Pterygota</taxon>
        <taxon>Neoptera</taxon>
        <taxon>Paraneoptera</taxon>
        <taxon>Hemiptera</taxon>
        <taxon>Heteroptera</taxon>
        <taxon>Panheteroptera</taxon>
        <taxon>Cimicomorpha</taxon>
        <taxon>Miridae</taxon>
        <taxon>Mirini</taxon>
        <taxon>Lygus</taxon>
    </lineage>
</organism>
<evidence type="ECO:0000313" key="2">
    <source>
        <dbReference type="EMBL" id="JAQ17474.1"/>
    </source>
</evidence>
<proteinExistence type="predicted"/>
<dbReference type="AlphaFoldDB" id="A0A146MCK1"/>
<feature type="compositionally biased region" description="Polar residues" evidence="1">
    <location>
        <begin position="27"/>
        <end position="54"/>
    </location>
</feature>
<dbReference type="EMBL" id="GDHC01001155">
    <property type="protein sequence ID" value="JAQ17474.1"/>
    <property type="molecule type" value="Transcribed_RNA"/>
</dbReference>
<name>A0A146MCK1_LYGHE</name>
<feature type="region of interest" description="Disordered" evidence="1">
    <location>
        <begin position="25"/>
        <end position="54"/>
    </location>
</feature>
<protein>
    <submittedName>
        <fullName evidence="2">Uncharacterized protein</fullName>
    </submittedName>
</protein>
<accession>A0A146MCK1</accession>
<sequence>MSKYSDILLKRKRKYYKEYVNSDYEAPSSTNANRNVSDETATSTKQQDSKSMSMEYSARQFGRDPYGEYNTTNRNDFYPIVAPKFQNLDEKIQYSIYASTVMLSAVSLLARDRTVFYKLILLMNSGSMLYDVYKRYGVPRFDRAYLYSLLSNETNLQCLFM</sequence>
<reference evidence="2" key="1">
    <citation type="journal article" date="2016" name="Gigascience">
        <title>De novo construction of an expanded transcriptome assembly for the western tarnished plant bug, Lygus hesperus.</title>
        <authorList>
            <person name="Tassone E.E."/>
            <person name="Geib S.M."/>
            <person name="Hall B."/>
            <person name="Fabrick J.A."/>
            <person name="Brent C.S."/>
            <person name="Hull J.J."/>
        </authorList>
    </citation>
    <scope>NUCLEOTIDE SEQUENCE</scope>
</reference>